<evidence type="ECO:0000256" key="3">
    <source>
        <dbReference type="ARBA" id="ARBA00022771"/>
    </source>
</evidence>
<dbReference type="GO" id="GO:0008270">
    <property type="term" value="F:zinc ion binding"/>
    <property type="evidence" value="ECO:0007669"/>
    <property type="project" value="UniProtKB-KW"/>
</dbReference>
<feature type="region of interest" description="Disordered" evidence="6">
    <location>
        <begin position="260"/>
        <end position="329"/>
    </location>
</feature>
<dbReference type="InterPro" id="IPR036236">
    <property type="entry name" value="Znf_C2H2_sf"/>
</dbReference>
<dbReference type="GO" id="GO:0000981">
    <property type="term" value="F:DNA-binding transcription factor activity, RNA polymerase II-specific"/>
    <property type="evidence" value="ECO:0007669"/>
    <property type="project" value="UniProtKB-ARBA"/>
</dbReference>
<dbReference type="InterPro" id="IPR013087">
    <property type="entry name" value="Znf_C2H2_type"/>
</dbReference>
<dbReference type="Gene3D" id="3.30.160.60">
    <property type="entry name" value="Classic Zinc Finger"/>
    <property type="match status" value="4"/>
</dbReference>
<dbReference type="PANTHER" id="PTHR23235:SF120">
    <property type="entry name" value="KRUPPEL-LIKE FACTOR 15"/>
    <property type="match status" value="1"/>
</dbReference>
<dbReference type="Pfam" id="PF00096">
    <property type="entry name" value="zf-C2H2"/>
    <property type="match status" value="3"/>
</dbReference>
<comment type="caution">
    <text evidence="8">The sequence shown here is derived from an EMBL/GenBank/DDBJ whole genome shotgun (WGS) entry which is preliminary data.</text>
</comment>
<reference evidence="8" key="1">
    <citation type="submission" date="2023-06" db="EMBL/GenBank/DDBJ databases">
        <title>Genome-scale phylogeny and comparative genomics of the fungal order Sordariales.</title>
        <authorList>
            <consortium name="Lawrence Berkeley National Laboratory"/>
            <person name="Hensen N."/>
            <person name="Bonometti L."/>
            <person name="Westerberg I."/>
            <person name="Brannstrom I.O."/>
            <person name="Guillou S."/>
            <person name="Cros-Aarteil S."/>
            <person name="Calhoun S."/>
            <person name="Haridas S."/>
            <person name="Kuo A."/>
            <person name="Mondo S."/>
            <person name="Pangilinan J."/>
            <person name="Riley R."/>
            <person name="Labutti K."/>
            <person name="Andreopoulos B."/>
            <person name="Lipzen A."/>
            <person name="Chen C."/>
            <person name="Yanf M."/>
            <person name="Daum C."/>
            <person name="Ng V."/>
            <person name="Clum A."/>
            <person name="Steindorff A."/>
            <person name="Ohm R."/>
            <person name="Martin F."/>
            <person name="Silar P."/>
            <person name="Natvig D."/>
            <person name="Lalanne C."/>
            <person name="Gautier V."/>
            <person name="Ament-Velasquez S.L."/>
            <person name="Kruys A."/>
            <person name="Hutchinson M.I."/>
            <person name="Powell A.J."/>
            <person name="Barry K."/>
            <person name="Miller A.N."/>
            <person name="Grigoriev I.V."/>
            <person name="Debuchy R."/>
            <person name="Gladieux P."/>
            <person name="Thoren M.H."/>
            <person name="Johannesson H."/>
        </authorList>
    </citation>
    <scope>NUCLEOTIDE SEQUENCE</scope>
    <source>
        <strain evidence="8">PSN4</strain>
    </source>
</reference>
<keyword evidence="4" id="KW-0862">Zinc</keyword>
<feature type="compositionally biased region" description="Polar residues" evidence="6">
    <location>
        <begin position="260"/>
        <end position="285"/>
    </location>
</feature>
<feature type="compositionally biased region" description="Low complexity" evidence="6">
    <location>
        <begin position="301"/>
        <end position="326"/>
    </location>
</feature>
<keyword evidence="2" id="KW-0677">Repeat</keyword>
<dbReference type="PROSITE" id="PS50157">
    <property type="entry name" value="ZINC_FINGER_C2H2_2"/>
    <property type="match status" value="4"/>
</dbReference>
<keyword evidence="1" id="KW-0479">Metal-binding</keyword>
<dbReference type="FunFam" id="3.30.160.60:FF:000125">
    <property type="entry name" value="Putative zinc finger protein 143"/>
    <property type="match status" value="1"/>
</dbReference>
<evidence type="ECO:0000256" key="4">
    <source>
        <dbReference type="ARBA" id="ARBA00022833"/>
    </source>
</evidence>
<dbReference type="GO" id="GO:0000978">
    <property type="term" value="F:RNA polymerase II cis-regulatory region sequence-specific DNA binding"/>
    <property type="evidence" value="ECO:0007669"/>
    <property type="project" value="TreeGrafter"/>
</dbReference>
<feature type="domain" description="C2H2-type" evidence="7">
    <location>
        <begin position="16"/>
        <end position="45"/>
    </location>
</feature>
<feature type="region of interest" description="Disordered" evidence="6">
    <location>
        <begin position="368"/>
        <end position="403"/>
    </location>
</feature>
<gene>
    <name evidence="8" type="ORF">QBC47DRAFT_21322</name>
</gene>
<dbReference type="SMART" id="SM00355">
    <property type="entry name" value="ZnF_C2H2"/>
    <property type="match status" value="4"/>
</dbReference>
<evidence type="ECO:0000256" key="2">
    <source>
        <dbReference type="ARBA" id="ARBA00022737"/>
    </source>
</evidence>
<feature type="compositionally biased region" description="Pro residues" evidence="6">
    <location>
        <begin position="371"/>
        <end position="381"/>
    </location>
</feature>
<evidence type="ECO:0000313" key="9">
    <source>
        <dbReference type="Proteomes" id="UP001239445"/>
    </source>
</evidence>
<accession>A0AAJ0BPN8</accession>
<feature type="compositionally biased region" description="Low complexity" evidence="6">
    <location>
        <begin position="382"/>
        <end position="398"/>
    </location>
</feature>
<dbReference type="PROSITE" id="PS00028">
    <property type="entry name" value="ZINC_FINGER_C2H2_1"/>
    <property type="match status" value="4"/>
</dbReference>
<dbReference type="EMBL" id="MU839827">
    <property type="protein sequence ID" value="KAK1761088.1"/>
    <property type="molecule type" value="Genomic_DNA"/>
</dbReference>
<feature type="domain" description="C2H2-type" evidence="7">
    <location>
        <begin position="106"/>
        <end position="141"/>
    </location>
</feature>
<dbReference type="Proteomes" id="UP001239445">
    <property type="component" value="Unassembled WGS sequence"/>
</dbReference>
<sequence length="453" mass="50471">MELLELVDNEPTSRPFACDWSKCGKSFNRKSDLQRHYRIHTNERPYACNHSGCGKSFIQRSALTVHTRTHTGEKPHQCQHNGCGKRFSDSSSLARHRRIHTGKRPYKCAHSGCTKSFCRKTTMVKHQRRSHQRGIHSQDMEESMSETGSEGSPATPKSVVMQWPMSMVNLPRAATFADFGHHMNGYNVQQPYQHRHSMSGQPYNHRHSMSGDGAHEYPGMPQHQAPMAPHEQPQQQHPGVHMLQRTASLPQGYFVPEQNNPGVATMNTNTHPANAQMHPQYQQAPRQGVERLPLEMPPYSSAPGLSGSLHSSPSPYSPSSGRSPAAQDGFYTHAPTAQAATYALHTASPVEQQQPQVVNYQGQIASQQPVISPPTQPPAVQQPPQQQPQAVPEPYAQQHGQAETQQWYNGVAYQPPVTIELPGYGPSVYDWDGPKIEYADPSMQLPSDRIANM</sequence>
<evidence type="ECO:0000256" key="6">
    <source>
        <dbReference type="SAM" id="MobiDB-lite"/>
    </source>
</evidence>
<dbReference type="SUPFAM" id="SSF57667">
    <property type="entry name" value="beta-beta-alpha zinc fingers"/>
    <property type="match status" value="3"/>
</dbReference>
<keyword evidence="3 5" id="KW-0863">Zinc-finger</keyword>
<proteinExistence type="predicted"/>
<evidence type="ECO:0000256" key="1">
    <source>
        <dbReference type="ARBA" id="ARBA00022723"/>
    </source>
</evidence>
<protein>
    <recommendedName>
        <fullName evidence="7">C2H2-type domain-containing protein</fullName>
    </recommendedName>
</protein>
<feature type="region of interest" description="Disordered" evidence="6">
    <location>
        <begin position="124"/>
        <end position="156"/>
    </location>
</feature>
<feature type="region of interest" description="Disordered" evidence="6">
    <location>
        <begin position="194"/>
        <end position="239"/>
    </location>
</feature>
<feature type="domain" description="C2H2-type" evidence="7">
    <location>
        <begin position="46"/>
        <end position="75"/>
    </location>
</feature>
<feature type="domain" description="C2H2-type" evidence="7">
    <location>
        <begin position="76"/>
        <end position="105"/>
    </location>
</feature>
<keyword evidence="9" id="KW-1185">Reference proteome</keyword>
<dbReference type="FunFam" id="3.30.160.60:FF:000072">
    <property type="entry name" value="zinc finger protein 143 isoform X1"/>
    <property type="match status" value="1"/>
</dbReference>
<dbReference type="PANTHER" id="PTHR23235">
    <property type="entry name" value="KRUEPPEL-LIKE TRANSCRIPTION FACTOR"/>
    <property type="match status" value="1"/>
</dbReference>
<evidence type="ECO:0000256" key="5">
    <source>
        <dbReference type="PROSITE-ProRule" id="PRU00042"/>
    </source>
</evidence>
<evidence type="ECO:0000313" key="8">
    <source>
        <dbReference type="EMBL" id="KAK1761088.1"/>
    </source>
</evidence>
<name>A0AAJ0BPN8_9PEZI</name>
<dbReference type="AlphaFoldDB" id="A0AAJ0BPN8"/>
<evidence type="ECO:0000259" key="7">
    <source>
        <dbReference type="PROSITE" id="PS50157"/>
    </source>
</evidence>
<feature type="compositionally biased region" description="Basic residues" evidence="6">
    <location>
        <begin position="124"/>
        <end position="134"/>
    </location>
</feature>
<organism evidence="8 9">
    <name type="scientific">Echria macrotheca</name>
    <dbReference type="NCBI Taxonomy" id="438768"/>
    <lineage>
        <taxon>Eukaryota</taxon>
        <taxon>Fungi</taxon>
        <taxon>Dikarya</taxon>
        <taxon>Ascomycota</taxon>
        <taxon>Pezizomycotina</taxon>
        <taxon>Sordariomycetes</taxon>
        <taxon>Sordariomycetidae</taxon>
        <taxon>Sordariales</taxon>
        <taxon>Schizotheciaceae</taxon>
        <taxon>Echria</taxon>
    </lineage>
</organism>
<dbReference type="FunFam" id="3.30.160.60:FF:002343">
    <property type="entry name" value="Zinc finger protein 33A"/>
    <property type="match status" value="1"/>
</dbReference>